<dbReference type="EMBL" id="CM026432">
    <property type="protein sequence ID" value="KAG0556296.1"/>
    <property type="molecule type" value="Genomic_DNA"/>
</dbReference>
<protein>
    <submittedName>
        <fullName evidence="1">Uncharacterized protein</fullName>
    </submittedName>
</protein>
<evidence type="ECO:0000313" key="1">
    <source>
        <dbReference type="EMBL" id="KAG0556296.1"/>
    </source>
</evidence>
<accession>A0A8T0GAC1</accession>
<proteinExistence type="predicted"/>
<evidence type="ECO:0000313" key="2">
    <source>
        <dbReference type="Proteomes" id="UP000822688"/>
    </source>
</evidence>
<keyword evidence="2" id="KW-1185">Reference proteome</keyword>
<sequence length="163" mass="18198">MTTCRRKLEVQGVKKCRRDHPLRCFTLGGHAERLQRYQQRIGARTVRQSKGTTAQVQRDGAFHTLLGTCAHLGLSTCKLPALGLFARNPYPAGPYRASGVSCPRCSCSLPIGFVARPSALLRFPPQPHHSFSIARDFWISGVHENGLFPFLQVHFTYHLLLSS</sequence>
<dbReference type="AlphaFoldDB" id="A0A8T0GAC1"/>
<comment type="caution">
    <text evidence="1">The sequence shown here is derived from an EMBL/GenBank/DDBJ whole genome shotgun (WGS) entry which is preliminary data.</text>
</comment>
<name>A0A8T0GAC1_CERPU</name>
<gene>
    <name evidence="1" type="ORF">KC19_11G041400</name>
</gene>
<reference evidence="1 2" key="1">
    <citation type="submission" date="2020-06" db="EMBL/GenBank/DDBJ databases">
        <title>WGS assembly of Ceratodon purpureus strain R40.</title>
        <authorList>
            <person name="Carey S.B."/>
            <person name="Jenkins J."/>
            <person name="Shu S."/>
            <person name="Lovell J.T."/>
            <person name="Sreedasyam A."/>
            <person name="Maumus F."/>
            <person name="Tiley G.P."/>
            <person name="Fernandez-Pozo N."/>
            <person name="Barry K."/>
            <person name="Chen C."/>
            <person name="Wang M."/>
            <person name="Lipzen A."/>
            <person name="Daum C."/>
            <person name="Saski C.A."/>
            <person name="Payton A.C."/>
            <person name="Mcbreen J.C."/>
            <person name="Conrad R.E."/>
            <person name="Kollar L.M."/>
            <person name="Olsson S."/>
            <person name="Huttunen S."/>
            <person name="Landis J.B."/>
            <person name="Wickett N.J."/>
            <person name="Johnson M.G."/>
            <person name="Rensing S.A."/>
            <person name="Grimwood J."/>
            <person name="Schmutz J."/>
            <person name="Mcdaniel S.F."/>
        </authorList>
    </citation>
    <scope>NUCLEOTIDE SEQUENCE [LARGE SCALE GENOMIC DNA]</scope>
    <source>
        <strain evidence="1 2">R40</strain>
    </source>
</reference>
<organism evidence="1 2">
    <name type="scientific">Ceratodon purpureus</name>
    <name type="common">Fire moss</name>
    <name type="synonym">Dicranum purpureum</name>
    <dbReference type="NCBI Taxonomy" id="3225"/>
    <lineage>
        <taxon>Eukaryota</taxon>
        <taxon>Viridiplantae</taxon>
        <taxon>Streptophyta</taxon>
        <taxon>Embryophyta</taxon>
        <taxon>Bryophyta</taxon>
        <taxon>Bryophytina</taxon>
        <taxon>Bryopsida</taxon>
        <taxon>Dicranidae</taxon>
        <taxon>Pseudoditrichales</taxon>
        <taxon>Ditrichaceae</taxon>
        <taxon>Ceratodon</taxon>
    </lineage>
</organism>
<dbReference type="Proteomes" id="UP000822688">
    <property type="component" value="Chromosome 11"/>
</dbReference>